<accession>A0ABU8NMF3</accession>
<feature type="domain" description="FAS1" evidence="1">
    <location>
        <begin position="181"/>
        <end position="349"/>
    </location>
</feature>
<dbReference type="InterPro" id="IPR000782">
    <property type="entry name" value="FAS1_domain"/>
</dbReference>
<organism evidence="2 3">
    <name type="scientific">Pedobacter panaciterrae</name>
    <dbReference type="NCBI Taxonomy" id="363849"/>
    <lineage>
        <taxon>Bacteria</taxon>
        <taxon>Pseudomonadati</taxon>
        <taxon>Bacteroidota</taxon>
        <taxon>Sphingobacteriia</taxon>
        <taxon>Sphingobacteriales</taxon>
        <taxon>Sphingobacteriaceae</taxon>
        <taxon>Pedobacter</taxon>
    </lineage>
</organism>
<evidence type="ECO:0000313" key="3">
    <source>
        <dbReference type="Proteomes" id="UP001378956"/>
    </source>
</evidence>
<gene>
    <name evidence="2" type="ORF">WAE58_13410</name>
</gene>
<dbReference type="InterPro" id="IPR050904">
    <property type="entry name" value="Adhesion/Biosynth-related"/>
</dbReference>
<evidence type="ECO:0000259" key="1">
    <source>
        <dbReference type="PROSITE" id="PS50213"/>
    </source>
</evidence>
<keyword evidence="3" id="KW-1185">Reference proteome</keyword>
<dbReference type="PANTHER" id="PTHR10900">
    <property type="entry name" value="PERIOSTIN-RELATED"/>
    <property type="match status" value="1"/>
</dbReference>
<dbReference type="Gene3D" id="2.30.180.10">
    <property type="entry name" value="FAS1 domain"/>
    <property type="match status" value="2"/>
</dbReference>
<comment type="caution">
    <text evidence="2">The sequence shown here is derived from an EMBL/GenBank/DDBJ whole genome shotgun (WGS) entry which is preliminary data.</text>
</comment>
<evidence type="ECO:0000313" key="2">
    <source>
        <dbReference type="EMBL" id="MEJ2903435.1"/>
    </source>
</evidence>
<dbReference type="PANTHER" id="PTHR10900:SF77">
    <property type="entry name" value="FI19380P1"/>
    <property type="match status" value="1"/>
</dbReference>
<dbReference type="InterPro" id="IPR036378">
    <property type="entry name" value="FAS1_dom_sf"/>
</dbReference>
<dbReference type="RefSeq" id="WP_172659992.1">
    <property type="nucleotide sequence ID" value="NZ_CBFGNQ010000001.1"/>
</dbReference>
<protein>
    <submittedName>
        <fullName evidence="2">Fasciclin domain-containing protein</fullName>
    </submittedName>
</protein>
<name>A0ABU8NMF3_9SPHI</name>
<dbReference type="Pfam" id="PF02469">
    <property type="entry name" value="Fasciclin"/>
    <property type="match status" value="1"/>
</dbReference>
<dbReference type="PROSITE" id="PS50213">
    <property type="entry name" value="FAS1"/>
    <property type="match status" value="2"/>
</dbReference>
<dbReference type="SMART" id="SM00554">
    <property type="entry name" value="FAS1"/>
    <property type="match status" value="1"/>
</dbReference>
<dbReference type="EMBL" id="JBBEUB010000004">
    <property type="protein sequence ID" value="MEJ2903435.1"/>
    <property type="molecule type" value="Genomic_DNA"/>
</dbReference>
<proteinExistence type="predicted"/>
<reference evidence="2 3" key="1">
    <citation type="submission" date="2024-03" db="EMBL/GenBank/DDBJ databases">
        <title>Sequence of Lycoming College Course Isolates.</title>
        <authorList>
            <person name="Plotts O."/>
            <person name="Newman J."/>
        </authorList>
    </citation>
    <scope>NUCLEOTIDE SEQUENCE [LARGE SCALE GENOMIC DNA]</scope>
    <source>
        <strain evidence="2 3">CJB-3</strain>
    </source>
</reference>
<feature type="domain" description="FAS1" evidence="1">
    <location>
        <begin position="38"/>
        <end position="176"/>
    </location>
</feature>
<sequence length="359" mass="40475">MKYESLKKCLYFLSVLWLLGLNACKHDDLHIDKANDNFRPGFDFVKNNYDLSLFASAIEKTGIGPELNGAGQFTILAPSNAAFNIIGINRPSDFDKMNPDTLKFLVQRHILNERIMLKDIPFNGIDVRYRTLAGTELYASIVSRDNSNTLYFNGSLASRKDVTLANGTLHVLDRVMKSTANTTVQGWLSARPEYSILVSGLKKFGFWDELATEGPYTILAPKNKEFEANGMTAEVIAGLNVNSYIGDRLFGCYVMRKKHFFVSDFVVFSIINNDSFYYHPVANDTYIMTITAGRFNYDNIYDQSIGYNIEVRTNKNFPYDIVTNVKGHDQKAIDNLTDNGLVQDLQGILILPEQAIKSN</sequence>
<dbReference type="SUPFAM" id="SSF82153">
    <property type="entry name" value="FAS1 domain"/>
    <property type="match status" value="2"/>
</dbReference>
<dbReference type="Proteomes" id="UP001378956">
    <property type="component" value="Unassembled WGS sequence"/>
</dbReference>